<keyword evidence="4 13" id="KW-0548">Nucleotidyltransferase</keyword>
<dbReference type="Proteomes" id="UP000027946">
    <property type="component" value="Unassembled WGS sequence"/>
</dbReference>
<comment type="caution">
    <text evidence="13">The sequence shown here is derived from an EMBL/GenBank/DDBJ whole genome shotgun (WGS) entry which is preliminary data.</text>
</comment>
<feature type="domain" description="CCA-adding enzyme C-terminal" evidence="12">
    <location>
        <begin position="303"/>
        <end position="442"/>
    </location>
</feature>
<dbReference type="InterPro" id="IPR002646">
    <property type="entry name" value="PolA_pol_head_dom"/>
</dbReference>
<dbReference type="GO" id="GO:0004810">
    <property type="term" value="F:CCA tRNA nucleotidyltransferase activity"/>
    <property type="evidence" value="ECO:0007669"/>
    <property type="project" value="UniProtKB-EC"/>
</dbReference>
<proteinExistence type="inferred from homology"/>
<dbReference type="RefSeq" id="WP_052636360.1">
    <property type="nucleotide sequence ID" value="NZ_FSRH01000004.1"/>
</dbReference>
<dbReference type="GO" id="GO:0000166">
    <property type="term" value="F:nucleotide binding"/>
    <property type="evidence" value="ECO:0007669"/>
    <property type="project" value="UniProtKB-KW"/>
</dbReference>
<dbReference type="Gene3D" id="3.30.460.10">
    <property type="entry name" value="Beta Polymerase, domain 2"/>
    <property type="match status" value="1"/>
</dbReference>
<dbReference type="eggNOG" id="COG0617">
    <property type="taxonomic scope" value="Bacteria"/>
</dbReference>
<dbReference type="OrthoDB" id="9805698at2"/>
<keyword evidence="3" id="KW-0819">tRNA processing</keyword>
<dbReference type="SUPFAM" id="SSF81891">
    <property type="entry name" value="Poly A polymerase C-terminal region-like"/>
    <property type="match status" value="1"/>
</dbReference>
<keyword evidence="8 9" id="KW-0694">RNA-binding</keyword>
<evidence type="ECO:0000256" key="1">
    <source>
        <dbReference type="ARBA" id="ARBA00001946"/>
    </source>
</evidence>
<evidence type="ECO:0000256" key="5">
    <source>
        <dbReference type="ARBA" id="ARBA00022723"/>
    </source>
</evidence>
<dbReference type="EMBL" id="JJMM01000026">
    <property type="protein sequence ID" value="KDR93760.1"/>
    <property type="molecule type" value="Genomic_DNA"/>
</dbReference>
<dbReference type="Pfam" id="PF13735">
    <property type="entry name" value="tRNA_NucTran2_2"/>
    <property type="match status" value="1"/>
</dbReference>
<dbReference type="InterPro" id="IPR003607">
    <property type="entry name" value="HD/PDEase_dom"/>
</dbReference>
<evidence type="ECO:0000256" key="7">
    <source>
        <dbReference type="ARBA" id="ARBA00022842"/>
    </source>
</evidence>
<dbReference type="EC" id="2.7.7.72" evidence="13"/>
<evidence type="ECO:0000256" key="4">
    <source>
        <dbReference type="ARBA" id="ARBA00022695"/>
    </source>
</evidence>
<dbReference type="Gene3D" id="1.10.246.80">
    <property type="match status" value="1"/>
</dbReference>
<dbReference type="InterPro" id="IPR043519">
    <property type="entry name" value="NT_sf"/>
</dbReference>
<dbReference type="STRING" id="1121324.CLIT_23c00320"/>
<dbReference type="InterPro" id="IPR032828">
    <property type="entry name" value="PolyA_RNA-bd"/>
</dbReference>
<dbReference type="GO" id="GO:0046872">
    <property type="term" value="F:metal ion binding"/>
    <property type="evidence" value="ECO:0007669"/>
    <property type="project" value="UniProtKB-KW"/>
</dbReference>
<protein>
    <submittedName>
        <fullName evidence="13">CCA-adding enzyme</fullName>
        <ecNumber evidence="13">2.7.7.72</ecNumber>
    </submittedName>
</protein>
<evidence type="ECO:0000256" key="2">
    <source>
        <dbReference type="ARBA" id="ARBA00022679"/>
    </source>
</evidence>
<dbReference type="GO" id="GO:0000049">
    <property type="term" value="F:tRNA binding"/>
    <property type="evidence" value="ECO:0007669"/>
    <property type="project" value="TreeGrafter"/>
</dbReference>
<dbReference type="PANTHER" id="PTHR46173:SF1">
    <property type="entry name" value="CCA TRNA NUCLEOTIDYLTRANSFERASE 1, MITOCHONDRIAL"/>
    <property type="match status" value="1"/>
</dbReference>
<dbReference type="CDD" id="cd00077">
    <property type="entry name" value="HDc"/>
    <property type="match status" value="1"/>
</dbReference>
<gene>
    <name evidence="13" type="primary">cca</name>
    <name evidence="13" type="ORF">CLIT_23c00320</name>
</gene>
<dbReference type="PANTHER" id="PTHR46173">
    <property type="entry name" value="CCA TRNA NUCLEOTIDYLTRANSFERASE 1, MITOCHONDRIAL"/>
    <property type="match status" value="1"/>
</dbReference>
<dbReference type="SUPFAM" id="SSF81301">
    <property type="entry name" value="Nucleotidyltransferase"/>
    <property type="match status" value="1"/>
</dbReference>
<evidence type="ECO:0000256" key="3">
    <source>
        <dbReference type="ARBA" id="ARBA00022694"/>
    </source>
</evidence>
<name>A0A069RBY3_PEPLI</name>
<keyword evidence="5" id="KW-0479">Metal-binding</keyword>
<evidence type="ECO:0000259" key="11">
    <source>
        <dbReference type="Pfam" id="PF12627"/>
    </source>
</evidence>
<evidence type="ECO:0000256" key="6">
    <source>
        <dbReference type="ARBA" id="ARBA00022741"/>
    </source>
</evidence>
<accession>A0A069RBY3</accession>
<keyword evidence="14" id="KW-1185">Reference proteome</keyword>
<evidence type="ECO:0000256" key="8">
    <source>
        <dbReference type="ARBA" id="ARBA00022884"/>
    </source>
</evidence>
<evidence type="ECO:0000259" key="10">
    <source>
        <dbReference type="Pfam" id="PF01743"/>
    </source>
</evidence>
<keyword evidence="6" id="KW-0547">Nucleotide-binding</keyword>
<evidence type="ECO:0000313" key="13">
    <source>
        <dbReference type="EMBL" id="KDR93760.1"/>
    </source>
</evidence>
<comment type="cofactor">
    <cofactor evidence="1">
        <name>Mg(2+)</name>
        <dbReference type="ChEBI" id="CHEBI:18420"/>
    </cofactor>
</comment>
<dbReference type="Pfam" id="PF01743">
    <property type="entry name" value="PolyA_pol"/>
    <property type="match status" value="1"/>
</dbReference>
<comment type="similarity">
    <text evidence="9">Belongs to the tRNA nucleotidyltransferase/poly(A) polymerase family.</text>
</comment>
<dbReference type="Gene3D" id="1.10.3090.10">
    <property type="entry name" value="cca-adding enzyme, domain 2"/>
    <property type="match status" value="1"/>
</dbReference>
<keyword evidence="7" id="KW-0460">Magnesium</keyword>
<evidence type="ECO:0000256" key="9">
    <source>
        <dbReference type="RuleBase" id="RU003953"/>
    </source>
</evidence>
<organism evidence="13 14">
    <name type="scientific">Peptoclostridium litorale DSM 5388</name>
    <dbReference type="NCBI Taxonomy" id="1121324"/>
    <lineage>
        <taxon>Bacteria</taxon>
        <taxon>Bacillati</taxon>
        <taxon>Bacillota</taxon>
        <taxon>Clostridia</taxon>
        <taxon>Peptostreptococcales</taxon>
        <taxon>Peptoclostridiaceae</taxon>
        <taxon>Peptoclostridium</taxon>
    </lineage>
</organism>
<reference evidence="13 14" key="1">
    <citation type="submission" date="2014-03" db="EMBL/GenBank/DDBJ databases">
        <title>Genome sequence of Clostridium litorale W6, DSM 5388.</title>
        <authorList>
            <person name="Poehlein A."/>
            <person name="Jagirdar A."/>
            <person name="Khonsari B."/>
            <person name="Chibani C.M."/>
            <person name="Gutierrez Gutierrez D.A."/>
            <person name="Davydova E."/>
            <person name="Alghaithi H.S."/>
            <person name="Nair K.P."/>
            <person name="Dhamotharan K."/>
            <person name="Chandran L."/>
            <person name="G W."/>
            <person name="Daniel R."/>
        </authorList>
    </citation>
    <scope>NUCLEOTIDE SEQUENCE [LARGE SCALE GENOMIC DNA]</scope>
    <source>
        <strain evidence="13 14">W6</strain>
    </source>
</reference>
<sequence>MKKINIPQEVQSIIDRIRVAGHKSYIVGGCVRDSILGRDINDWDICTSARPEDVMDIFGVEKDFKIVPVGLKHGTVMLVYRGSAYEVTTFRIDGEYMDGRRPSKVSFTGDIEKDLSRRDFTVNAMAYSDDEGLIDPFKGLQDIKRSLIRCVGDPQKRFEEDALRMLRAIRFSAQLGFDIEKETFDAICKNWRLAQNISIERIRQEFGKIMVSDSPSRGIRLLMDTKLMNFISPQLYEIVGFDQKNPYHDKDVFEHTMNVIESTPKRLNVRLAALFHDISKPRCMFLDDGGMGHFYEHDSVGSEVAADILKKLKYDNRTIRSVSMLIREHMINLDHFTEKGIKRFIKRIGSENLEDFFDLRRADIKGCAGPFDFGDLEAFMENVHAIINRKEPLGIKDLAIGGNDLIDIGYSEGKEIGDALAWLLEIVLEYPDVNTKEKLIQKALERLEHRKTENTL</sequence>
<keyword evidence="2 9" id="KW-0808">Transferase</keyword>
<dbReference type="CDD" id="cd05398">
    <property type="entry name" value="NT_ClassII-CCAase"/>
    <property type="match status" value="1"/>
</dbReference>
<evidence type="ECO:0000259" key="12">
    <source>
        <dbReference type="Pfam" id="PF13735"/>
    </source>
</evidence>
<dbReference type="NCBIfam" id="NF009814">
    <property type="entry name" value="PRK13299.1"/>
    <property type="match status" value="1"/>
</dbReference>
<dbReference type="Pfam" id="PF12627">
    <property type="entry name" value="PolyA_pol_RNAbd"/>
    <property type="match status" value="1"/>
</dbReference>
<feature type="domain" description="Poly A polymerase head" evidence="10">
    <location>
        <begin position="25"/>
        <end position="149"/>
    </location>
</feature>
<dbReference type="GO" id="GO:0008033">
    <property type="term" value="P:tRNA processing"/>
    <property type="evidence" value="ECO:0007669"/>
    <property type="project" value="UniProtKB-KW"/>
</dbReference>
<dbReference type="InterPro" id="IPR032810">
    <property type="entry name" value="CCA-adding_enz_C"/>
</dbReference>
<evidence type="ECO:0000313" key="14">
    <source>
        <dbReference type="Proteomes" id="UP000027946"/>
    </source>
</evidence>
<feature type="domain" description="tRNA nucleotidyltransferase/poly(A) polymerase RNA and SrmB- binding" evidence="11">
    <location>
        <begin position="176"/>
        <end position="235"/>
    </location>
</feature>
<dbReference type="AlphaFoldDB" id="A0A069RBY3"/>
<dbReference type="InterPro" id="IPR050264">
    <property type="entry name" value="Bact_CCA-adding_enz_type3_sf"/>
</dbReference>